<keyword evidence="2" id="KW-1185">Reference proteome</keyword>
<gene>
    <name evidence="1" type="ORF">T01_9791</name>
</gene>
<name>A0A0V1ASC2_TRISP</name>
<dbReference type="Proteomes" id="UP000054776">
    <property type="component" value="Unassembled WGS sequence"/>
</dbReference>
<accession>A0A0V1ASC2</accession>
<protein>
    <submittedName>
        <fullName evidence="1">Uncharacterized protein</fullName>
    </submittedName>
</protein>
<reference evidence="1 2" key="1">
    <citation type="submission" date="2015-01" db="EMBL/GenBank/DDBJ databases">
        <title>Evolution of Trichinella species and genotypes.</title>
        <authorList>
            <person name="Korhonen P.K."/>
            <person name="Edoardo P."/>
            <person name="Giuseppe L.R."/>
            <person name="Gasser R.B."/>
        </authorList>
    </citation>
    <scope>NUCLEOTIDE SEQUENCE [LARGE SCALE GENOMIC DNA]</scope>
    <source>
        <strain evidence="1">ISS3</strain>
    </source>
</reference>
<proteinExistence type="predicted"/>
<evidence type="ECO:0000313" key="1">
    <source>
        <dbReference type="EMBL" id="KRY27675.1"/>
    </source>
</evidence>
<dbReference type="EMBL" id="JYDH01000240">
    <property type="protein sequence ID" value="KRY27675.1"/>
    <property type="molecule type" value="Genomic_DNA"/>
</dbReference>
<dbReference type="InParanoid" id="A0A0V1ASC2"/>
<organism evidence="1 2">
    <name type="scientific">Trichinella spiralis</name>
    <name type="common">Trichina worm</name>
    <dbReference type="NCBI Taxonomy" id="6334"/>
    <lineage>
        <taxon>Eukaryota</taxon>
        <taxon>Metazoa</taxon>
        <taxon>Ecdysozoa</taxon>
        <taxon>Nematoda</taxon>
        <taxon>Enoplea</taxon>
        <taxon>Dorylaimia</taxon>
        <taxon>Trichinellida</taxon>
        <taxon>Trichinellidae</taxon>
        <taxon>Trichinella</taxon>
    </lineage>
</organism>
<dbReference type="AlphaFoldDB" id="A0A0V1ASC2"/>
<evidence type="ECO:0000313" key="2">
    <source>
        <dbReference type="Proteomes" id="UP000054776"/>
    </source>
</evidence>
<comment type="caution">
    <text evidence="1">The sequence shown here is derived from an EMBL/GenBank/DDBJ whole genome shotgun (WGS) entry which is preliminary data.</text>
</comment>
<sequence>MLSNTEKLFHAAVLLRTNETRSSFGSDSDCHSLRTLLFVCFVAHLAWAAVSSPSPSLPRGGGSSPQWVSIPQRHMPSLTHRKTLGSPGASLSQVQAVRARVEGGSLTGLAALASNASTAPSRKLHCSGKNSSYEVPRCHRVWRSIFVHTVNSSKHAIRSQM</sequence>